<keyword evidence="3 8" id="KW-0808">Transferase</keyword>
<keyword evidence="2 8" id="KW-0489">Methyltransferase</keyword>
<accession>A0ABW3NGN2</accession>
<feature type="binding site" evidence="8">
    <location>
        <position position="87"/>
    </location>
    <ligand>
        <name>S-adenosyl-L-methionine</name>
        <dbReference type="ChEBI" id="CHEBI:59789"/>
    </ligand>
</feature>
<dbReference type="GO" id="GO:0008168">
    <property type="term" value="F:methyltransferase activity"/>
    <property type="evidence" value="ECO:0007669"/>
    <property type="project" value="UniProtKB-KW"/>
</dbReference>
<evidence type="ECO:0000256" key="5">
    <source>
        <dbReference type="ARBA" id="ARBA00022884"/>
    </source>
</evidence>
<dbReference type="Gene3D" id="3.40.50.150">
    <property type="entry name" value="Vaccinia Virus protein VP39"/>
    <property type="match status" value="1"/>
</dbReference>
<dbReference type="InterPro" id="IPR020596">
    <property type="entry name" value="rRNA_Ade_Mease_Trfase_CS"/>
</dbReference>
<dbReference type="PROSITE" id="PS51689">
    <property type="entry name" value="SAM_RNA_A_N6_MT"/>
    <property type="match status" value="1"/>
</dbReference>
<protein>
    <recommendedName>
        <fullName evidence="1">rRNA adenine N-6-methyltransferase</fullName>
    </recommendedName>
    <alternativeName>
        <fullName evidence="7">Erythromycin resistance protein</fullName>
    </alternativeName>
    <alternativeName>
        <fullName evidence="6">Macrolide-lincosamide-streptogramin B resistance protein</fullName>
    </alternativeName>
</protein>
<dbReference type="Pfam" id="PF00398">
    <property type="entry name" value="RrnaAD"/>
    <property type="match status" value="1"/>
</dbReference>
<feature type="binding site" evidence="8">
    <location>
        <position position="41"/>
    </location>
    <ligand>
        <name>S-adenosyl-L-methionine</name>
        <dbReference type="ChEBI" id="CHEBI:59789"/>
    </ligand>
</feature>
<dbReference type="RefSeq" id="WP_379591924.1">
    <property type="nucleotide sequence ID" value="NZ_JBHTKK010000010.1"/>
</dbReference>
<evidence type="ECO:0000256" key="1">
    <source>
        <dbReference type="ARBA" id="ARBA00016505"/>
    </source>
</evidence>
<dbReference type="SMART" id="SM00650">
    <property type="entry name" value="rADc"/>
    <property type="match status" value="1"/>
</dbReference>
<organism evidence="10 11">
    <name type="scientific">Oceanobacillus locisalsi</name>
    <dbReference type="NCBI Taxonomy" id="546107"/>
    <lineage>
        <taxon>Bacteria</taxon>
        <taxon>Bacillati</taxon>
        <taxon>Bacillota</taxon>
        <taxon>Bacilli</taxon>
        <taxon>Bacillales</taxon>
        <taxon>Bacillaceae</taxon>
        <taxon>Oceanobacillus</taxon>
    </lineage>
</organism>
<dbReference type="PANTHER" id="PTHR11727">
    <property type="entry name" value="DIMETHYLADENOSINE TRANSFERASE"/>
    <property type="match status" value="1"/>
</dbReference>
<dbReference type="Gene3D" id="1.10.8.100">
    <property type="entry name" value="Ribosomal RNA adenine dimethylase-like, domain 2"/>
    <property type="match status" value="1"/>
</dbReference>
<reference evidence="11" key="1">
    <citation type="journal article" date="2019" name="Int. J. Syst. Evol. Microbiol.">
        <title>The Global Catalogue of Microorganisms (GCM) 10K type strain sequencing project: providing services to taxonomists for standard genome sequencing and annotation.</title>
        <authorList>
            <consortium name="The Broad Institute Genomics Platform"/>
            <consortium name="The Broad Institute Genome Sequencing Center for Infectious Disease"/>
            <person name="Wu L."/>
            <person name="Ma J."/>
        </authorList>
    </citation>
    <scope>NUCLEOTIDE SEQUENCE [LARGE SCALE GENOMIC DNA]</scope>
    <source>
        <strain evidence="11">CCUG 56608</strain>
    </source>
</reference>
<dbReference type="InterPro" id="IPR023165">
    <property type="entry name" value="rRNA_Ade_diMease-like_C"/>
</dbReference>
<name>A0ABW3NGN2_9BACI</name>
<dbReference type="NCBIfam" id="NF000499">
    <property type="entry name" value="Erm23S_rRNA_broad"/>
    <property type="match status" value="1"/>
</dbReference>
<evidence type="ECO:0000256" key="6">
    <source>
        <dbReference type="ARBA" id="ARBA00029941"/>
    </source>
</evidence>
<evidence type="ECO:0000313" key="11">
    <source>
        <dbReference type="Proteomes" id="UP001597041"/>
    </source>
</evidence>
<sequence>MSRNNRINPKVSQNFITSQKYVREIISQTNIDKKDIVIEIGSGKGHFTRELAENCYFLTAVEIDSKLVSMTRKSINSFENVQVIHADILNYRFPKGAHSYKIYGNIPYNRSTDIVKKIVFESAAAYCFLIVEEGFAKRLTDYKRFLGLSIFPEVEMRIIRRIPRNYFHPKPKVDSVLIRLGRKESGMPPLDRDLYQYFVYKMVNKEYKKLFTKNQFRKALKHARVTDIDCLTGEQVLSMFYSYKLFLN</sequence>
<evidence type="ECO:0000256" key="4">
    <source>
        <dbReference type="ARBA" id="ARBA00022691"/>
    </source>
</evidence>
<keyword evidence="11" id="KW-1185">Reference proteome</keyword>
<feature type="binding site" evidence="8">
    <location>
        <position position="16"/>
    </location>
    <ligand>
        <name>S-adenosyl-L-methionine</name>
        <dbReference type="ChEBI" id="CHEBI:59789"/>
    </ligand>
</feature>
<comment type="caution">
    <text evidence="10">The sequence shown here is derived from an EMBL/GenBank/DDBJ whole genome shotgun (WGS) entry which is preliminary data.</text>
</comment>
<dbReference type="InterPro" id="IPR020598">
    <property type="entry name" value="rRNA_Ade_methylase_Trfase_N"/>
</dbReference>
<comment type="similarity">
    <text evidence="8">Belongs to the class I-like SAM-binding methyltransferase superfamily. rRNA adenine N(6)-methyltransferase family.</text>
</comment>
<evidence type="ECO:0000313" key="10">
    <source>
        <dbReference type="EMBL" id="MFD1066343.1"/>
    </source>
</evidence>
<keyword evidence="4 8" id="KW-0949">S-adenosyl-L-methionine</keyword>
<gene>
    <name evidence="10" type="primary">erm</name>
    <name evidence="10" type="ORF">ACFQ19_09940</name>
</gene>
<evidence type="ECO:0000259" key="9">
    <source>
        <dbReference type="SMART" id="SM00650"/>
    </source>
</evidence>
<dbReference type="CDD" id="cd02440">
    <property type="entry name" value="AdoMet_MTases"/>
    <property type="match status" value="1"/>
</dbReference>
<evidence type="ECO:0000256" key="2">
    <source>
        <dbReference type="ARBA" id="ARBA00022603"/>
    </source>
</evidence>
<feature type="binding site" evidence="8">
    <location>
        <position position="105"/>
    </location>
    <ligand>
        <name>S-adenosyl-L-methionine</name>
        <dbReference type="ChEBI" id="CHEBI:59789"/>
    </ligand>
</feature>
<dbReference type="PROSITE" id="PS01131">
    <property type="entry name" value="RRNA_A_DIMETH"/>
    <property type="match status" value="1"/>
</dbReference>
<dbReference type="GO" id="GO:0032259">
    <property type="term" value="P:methylation"/>
    <property type="evidence" value="ECO:0007669"/>
    <property type="project" value="UniProtKB-KW"/>
</dbReference>
<dbReference type="SUPFAM" id="SSF53335">
    <property type="entry name" value="S-adenosyl-L-methionine-dependent methyltransferases"/>
    <property type="match status" value="1"/>
</dbReference>
<dbReference type="EMBL" id="JBHTKK010000010">
    <property type="protein sequence ID" value="MFD1066343.1"/>
    <property type="molecule type" value="Genomic_DNA"/>
</dbReference>
<dbReference type="Proteomes" id="UP001597041">
    <property type="component" value="Unassembled WGS sequence"/>
</dbReference>
<dbReference type="PANTHER" id="PTHR11727:SF7">
    <property type="entry name" value="DIMETHYLADENOSINE TRANSFERASE-RELATED"/>
    <property type="match status" value="1"/>
</dbReference>
<evidence type="ECO:0000256" key="8">
    <source>
        <dbReference type="PROSITE-ProRule" id="PRU01026"/>
    </source>
</evidence>
<dbReference type="InterPro" id="IPR029063">
    <property type="entry name" value="SAM-dependent_MTases_sf"/>
</dbReference>
<evidence type="ECO:0000256" key="7">
    <source>
        <dbReference type="ARBA" id="ARBA00030809"/>
    </source>
</evidence>
<feature type="binding site" evidence="8">
    <location>
        <position position="62"/>
    </location>
    <ligand>
        <name>S-adenosyl-L-methionine</name>
        <dbReference type="ChEBI" id="CHEBI:59789"/>
    </ligand>
</feature>
<keyword evidence="5 8" id="KW-0694">RNA-binding</keyword>
<feature type="binding site" evidence="8">
    <location>
        <position position="14"/>
    </location>
    <ligand>
        <name>S-adenosyl-L-methionine</name>
        <dbReference type="ChEBI" id="CHEBI:59789"/>
    </ligand>
</feature>
<proteinExistence type="inferred from homology"/>
<evidence type="ECO:0000256" key="3">
    <source>
        <dbReference type="ARBA" id="ARBA00022679"/>
    </source>
</evidence>
<feature type="domain" description="Ribosomal RNA adenine methylase transferase N-terminal" evidence="9">
    <location>
        <begin position="21"/>
        <end position="184"/>
    </location>
</feature>
<dbReference type="InterPro" id="IPR001737">
    <property type="entry name" value="KsgA/Erm"/>
</dbReference>